<dbReference type="Proteomes" id="UP000286260">
    <property type="component" value="Unassembled WGS sequence"/>
</dbReference>
<proteinExistence type="predicted"/>
<evidence type="ECO:0000313" key="1">
    <source>
        <dbReference type="EMBL" id="RHC90318.1"/>
    </source>
</evidence>
<reference evidence="1 2" key="1">
    <citation type="submission" date="2018-08" db="EMBL/GenBank/DDBJ databases">
        <title>A genome reference for cultivated species of the human gut microbiota.</title>
        <authorList>
            <person name="Zou Y."/>
            <person name="Xue W."/>
            <person name="Luo G."/>
        </authorList>
    </citation>
    <scope>NUCLEOTIDE SEQUENCE [LARGE SCALE GENOMIC DNA]</scope>
    <source>
        <strain evidence="1 2">AM34-17</strain>
    </source>
</reference>
<dbReference type="PROSITE" id="PS51257">
    <property type="entry name" value="PROKAR_LIPOPROTEIN"/>
    <property type="match status" value="1"/>
</dbReference>
<accession>A0A415B461</accession>
<evidence type="ECO:0000313" key="2">
    <source>
        <dbReference type="Proteomes" id="UP000286260"/>
    </source>
</evidence>
<dbReference type="RefSeq" id="WP_122131788.1">
    <property type="nucleotide sequence ID" value="NZ_JAASIN010000038.1"/>
</dbReference>
<gene>
    <name evidence="1" type="ORF">DW828_01970</name>
</gene>
<comment type="caution">
    <text evidence="1">The sequence shown here is derived from an EMBL/GenBank/DDBJ whole genome shotgun (WGS) entry which is preliminary data.</text>
</comment>
<sequence>MIRFFFVLVVLLISCNSKNDQTNRKLTVLMDSLYEYVNEDSLPSSKIENDIKWMNKYRNQLCSYYNTYKLGSDTISPYAKAEAVIEANRKLWELDSDESTYAGMILNNHVEYKRQLFLQYNEYTQLLELCETDEQKSLLKNEFEAWLELETLIYRIYRDYVCLDRWGGTIIGPKVSIGPAQILESHVLLYRNDRGILNCDFYEDNGVFIECARDLLLNCCYLALKEYTHEGKIREEEYKQLITTTKQSLSILPKTLDNWIKVRKLWTDNVCTDGSRGILGRNTSEVIIRLSNIISHSID</sequence>
<protein>
    <submittedName>
        <fullName evidence="1">Uncharacterized protein</fullName>
    </submittedName>
</protein>
<name>A0A415B461_9BACT</name>
<dbReference type="AlphaFoldDB" id="A0A415B461"/>
<dbReference type="EMBL" id="QSII01000001">
    <property type="protein sequence ID" value="RHC90318.1"/>
    <property type="molecule type" value="Genomic_DNA"/>
</dbReference>
<organism evidence="1 2">
    <name type="scientific">Parabacteroides merdae</name>
    <dbReference type="NCBI Taxonomy" id="46503"/>
    <lineage>
        <taxon>Bacteria</taxon>
        <taxon>Pseudomonadati</taxon>
        <taxon>Bacteroidota</taxon>
        <taxon>Bacteroidia</taxon>
        <taxon>Bacteroidales</taxon>
        <taxon>Tannerellaceae</taxon>
        <taxon>Parabacteroides</taxon>
    </lineage>
</organism>